<evidence type="ECO:0000256" key="11">
    <source>
        <dbReference type="ARBA" id="ARBA00023303"/>
    </source>
</evidence>
<dbReference type="EMBL" id="HBFP01011416">
    <property type="protein sequence ID" value="CAD8823848.1"/>
    <property type="molecule type" value="Transcribed_RNA"/>
</dbReference>
<feature type="transmembrane region" description="Helical" evidence="12">
    <location>
        <begin position="192"/>
        <end position="211"/>
    </location>
</feature>
<keyword evidence="4 12" id="KW-0812">Transmembrane</keyword>
<evidence type="ECO:0000256" key="3">
    <source>
        <dbReference type="ARBA" id="ARBA00022538"/>
    </source>
</evidence>
<evidence type="ECO:0000256" key="7">
    <source>
        <dbReference type="ARBA" id="ARBA00022958"/>
    </source>
</evidence>
<keyword evidence="10 12" id="KW-0472">Membrane</keyword>
<feature type="domain" description="Ion transport" evidence="13">
    <location>
        <begin position="121"/>
        <end position="330"/>
    </location>
</feature>
<dbReference type="InterPro" id="IPR005821">
    <property type="entry name" value="Ion_trans_dom"/>
</dbReference>
<keyword evidence="11" id="KW-0407">Ion channel</keyword>
<evidence type="ECO:0000256" key="8">
    <source>
        <dbReference type="ARBA" id="ARBA00022989"/>
    </source>
</evidence>
<evidence type="ECO:0000256" key="10">
    <source>
        <dbReference type="ARBA" id="ARBA00023136"/>
    </source>
</evidence>
<keyword evidence="3" id="KW-0633">Potassium transport</keyword>
<evidence type="ECO:0000256" key="4">
    <source>
        <dbReference type="ARBA" id="ARBA00022692"/>
    </source>
</evidence>
<dbReference type="Pfam" id="PF00520">
    <property type="entry name" value="Ion_trans"/>
    <property type="match status" value="1"/>
</dbReference>
<keyword evidence="8 12" id="KW-1133">Transmembrane helix</keyword>
<dbReference type="GO" id="GO:0008076">
    <property type="term" value="C:voltage-gated potassium channel complex"/>
    <property type="evidence" value="ECO:0007669"/>
    <property type="project" value="InterPro"/>
</dbReference>
<evidence type="ECO:0000313" key="14">
    <source>
        <dbReference type="EMBL" id="CAD8823848.1"/>
    </source>
</evidence>
<evidence type="ECO:0000256" key="2">
    <source>
        <dbReference type="ARBA" id="ARBA00022448"/>
    </source>
</evidence>
<keyword evidence="9" id="KW-0406">Ion transport</keyword>
<organism evidence="14">
    <name type="scientific">Timspurckia oligopyrenoides</name>
    <dbReference type="NCBI Taxonomy" id="708627"/>
    <lineage>
        <taxon>Eukaryota</taxon>
        <taxon>Rhodophyta</taxon>
        <taxon>Bangiophyceae</taxon>
        <taxon>Porphyridiales</taxon>
        <taxon>Porphyridiaceae</taxon>
        <taxon>Timspurckia</taxon>
    </lineage>
</organism>
<evidence type="ECO:0000259" key="13">
    <source>
        <dbReference type="Pfam" id="PF00520"/>
    </source>
</evidence>
<dbReference type="InterPro" id="IPR028325">
    <property type="entry name" value="VG_K_chnl"/>
</dbReference>
<dbReference type="InterPro" id="IPR027359">
    <property type="entry name" value="Volt_channel_dom_sf"/>
</dbReference>
<gene>
    <name evidence="14" type="ORF">TOLI1172_LOCUS8247</name>
</gene>
<sequence>MQCGTKSGTESNALSIVAFCGVCHTQAKIQSHGFHSQCTIRYRVKFTERYHTAQYPKRSIALWASPKDRFSSSSPSSTEAQRDQKVIEDISTDEPNAVAESKLFLLPFVKEVQVFVTSTVLEEFVCVLVLVTCLCFQLESVESIQMNAQLYSFILNTDKLISAFFVVEYVLRLYSCQLNPKLLFQRPMFIDFISILPLFSDIANLQFLRLFRLIRILRIQRLISASNNDRQAEGNLSRLPSSKLRATEIVVTVFSLIYITSALVFEAEHTANPAQFGNMFDALYYSVVTLTTLGFGDLAPVTSMGRFVTSVSILTGVFLIPYQLGLLANSLLGEVDFKSVISSNQPTISSDVFCSNCKLTGHSSDAAYCRRCGFRLFM</sequence>
<dbReference type="PRINTS" id="PR00169">
    <property type="entry name" value="KCHANNEL"/>
</dbReference>
<evidence type="ECO:0000256" key="5">
    <source>
        <dbReference type="ARBA" id="ARBA00022826"/>
    </source>
</evidence>
<dbReference type="Gene3D" id="1.10.287.70">
    <property type="match status" value="1"/>
</dbReference>
<evidence type="ECO:0000256" key="1">
    <source>
        <dbReference type="ARBA" id="ARBA00004141"/>
    </source>
</evidence>
<proteinExistence type="predicted"/>
<feature type="transmembrane region" description="Helical" evidence="12">
    <location>
        <begin position="277"/>
        <end position="295"/>
    </location>
</feature>
<reference evidence="14" key="1">
    <citation type="submission" date="2021-01" db="EMBL/GenBank/DDBJ databases">
        <authorList>
            <person name="Corre E."/>
            <person name="Pelletier E."/>
            <person name="Niang G."/>
            <person name="Scheremetjew M."/>
            <person name="Finn R."/>
            <person name="Kale V."/>
            <person name="Holt S."/>
            <person name="Cochrane G."/>
            <person name="Meng A."/>
            <person name="Brown T."/>
            <person name="Cohen L."/>
        </authorList>
    </citation>
    <scope>NUCLEOTIDE SEQUENCE</scope>
    <source>
        <strain evidence="14">CCMP3278</strain>
    </source>
</reference>
<protein>
    <recommendedName>
        <fullName evidence="13">Ion transport domain-containing protein</fullName>
    </recommendedName>
</protein>
<keyword evidence="7" id="KW-0630">Potassium</keyword>
<feature type="transmembrane region" description="Helical" evidence="12">
    <location>
        <begin position="307"/>
        <end position="328"/>
    </location>
</feature>
<dbReference type="PANTHER" id="PTHR11537:SF254">
    <property type="entry name" value="POTASSIUM VOLTAGE-GATED CHANNEL PROTEIN SHAB"/>
    <property type="match status" value="1"/>
</dbReference>
<dbReference type="AlphaFoldDB" id="A0A7S0ZJN2"/>
<comment type="subcellular location">
    <subcellularLocation>
        <location evidence="1">Membrane</location>
        <topology evidence="1">Multi-pass membrane protein</topology>
    </subcellularLocation>
</comment>
<dbReference type="PANTHER" id="PTHR11537">
    <property type="entry name" value="VOLTAGE-GATED POTASSIUM CHANNEL"/>
    <property type="match status" value="1"/>
</dbReference>
<dbReference type="SUPFAM" id="SSF81324">
    <property type="entry name" value="Voltage-gated potassium channels"/>
    <property type="match status" value="1"/>
</dbReference>
<accession>A0A7S0ZJN2</accession>
<keyword evidence="6" id="KW-0851">Voltage-gated channel</keyword>
<name>A0A7S0ZJN2_9RHOD</name>
<dbReference type="GO" id="GO:0005249">
    <property type="term" value="F:voltage-gated potassium channel activity"/>
    <property type="evidence" value="ECO:0007669"/>
    <property type="project" value="InterPro"/>
</dbReference>
<feature type="transmembrane region" description="Helical" evidence="12">
    <location>
        <begin position="246"/>
        <end position="265"/>
    </location>
</feature>
<dbReference type="Gene3D" id="1.20.120.350">
    <property type="entry name" value="Voltage-gated potassium channels. Chain C"/>
    <property type="match status" value="1"/>
</dbReference>
<keyword evidence="2" id="KW-0813">Transport</keyword>
<evidence type="ECO:0000256" key="12">
    <source>
        <dbReference type="SAM" id="Phobius"/>
    </source>
</evidence>
<evidence type="ECO:0000256" key="9">
    <source>
        <dbReference type="ARBA" id="ARBA00023065"/>
    </source>
</evidence>
<dbReference type="GO" id="GO:0001508">
    <property type="term" value="P:action potential"/>
    <property type="evidence" value="ECO:0007669"/>
    <property type="project" value="TreeGrafter"/>
</dbReference>
<evidence type="ECO:0000256" key="6">
    <source>
        <dbReference type="ARBA" id="ARBA00022882"/>
    </source>
</evidence>
<keyword evidence="5" id="KW-0631">Potassium channel</keyword>